<accession>A0ABT6FA00</accession>
<keyword evidence="1" id="KW-0472">Membrane</keyword>
<protein>
    <recommendedName>
        <fullName evidence="4">Transmembrane protein</fullName>
    </recommendedName>
</protein>
<evidence type="ECO:0000313" key="3">
    <source>
        <dbReference type="Proteomes" id="UP001216907"/>
    </source>
</evidence>
<feature type="transmembrane region" description="Helical" evidence="1">
    <location>
        <begin position="18"/>
        <end position="37"/>
    </location>
</feature>
<keyword evidence="1" id="KW-1133">Transmembrane helix</keyword>
<gene>
    <name evidence="2" type="ORF">PZE19_11555</name>
</gene>
<sequence>MIDPARWLPDLEPGGRPALLIAMLLSAFLLGAVFVAARRPNSRLGPLPLSASPHLRDVVEPIVLVESISIDDGGSRGASFRDARGKDCDFCLVDYGLQDWGKAVRPDAIAFDAWGDGDPVPVRGPDERALLGLLERWAATAPLAIPVKSLSDRHERGEISTQAFRNALTEDQVKYARVMAILRVLRNRN</sequence>
<keyword evidence="3" id="KW-1185">Reference proteome</keyword>
<comment type="caution">
    <text evidence="2">The sequence shown here is derived from an EMBL/GenBank/DDBJ whole genome shotgun (WGS) entry which is preliminary data.</text>
</comment>
<proteinExistence type="predicted"/>
<keyword evidence="1" id="KW-0812">Transmembrane</keyword>
<dbReference type="EMBL" id="JARRAG010000002">
    <property type="protein sequence ID" value="MDG3004411.1"/>
    <property type="molecule type" value="Genomic_DNA"/>
</dbReference>
<evidence type="ECO:0000256" key="1">
    <source>
        <dbReference type="SAM" id="Phobius"/>
    </source>
</evidence>
<evidence type="ECO:0000313" key="2">
    <source>
        <dbReference type="EMBL" id="MDG3004411.1"/>
    </source>
</evidence>
<reference evidence="2 3" key="1">
    <citation type="submission" date="2023-03" db="EMBL/GenBank/DDBJ databases">
        <title>Paludisphaera mucosa sp. nov. a novel planctomycete from northern fen.</title>
        <authorList>
            <person name="Ivanova A."/>
        </authorList>
    </citation>
    <scope>NUCLEOTIDE SEQUENCE [LARGE SCALE GENOMIC DNA]</scope>
    <source>
        <strain evidence="2 3">Pla2</strain>
    </source>
</reference>
<dbReference type="Proteomes" id="UP001216907">
    <property type="component" value="Unassembled WGS sequence"/>
</dbReference>
<organism evidence="2 3">
    <name type="scientific">Paludisphaera mucosa</name>
    <dbReference type="NCBI Taxonomy" id="3030827"/>
    <lineage>
        <taxon>Bacteria</taxon>
        <taxon>Pseudomonadati</taxon>
        <taxon>Planctomycetota</taxon>
        <taxon>Planctomycetia</taxon>
        <taxon>Isosphaerales</taxon>
        <taxon>Isosphaeraceae</taxon>
        <taxon>Paludisphaera</taxon>
    </lineage>
</organism>
<evidence type="ECO:0008006" key="4">
    <source>
        <dbReference type="Google" id="ProtNLM"/>
    </source>
</evidence>
<name>A0ABT6FA00_9BACT</name>
<dbReference type="RefSeq" id="WP_277860769.1">
    <property type="nucleotide sequence ID" value="NZ_JARRAG010000002.1"/>
</dbReference>